<gene>
    <name evidence="3" type="ORF">DGAL_LOCUS3208</name>
</gene>
<accession>A0A8J2RF59</accession>
<keyword evidence="4" id="KW-1185">Reference proteome</keyword>
<evidence type="ECO:0000256" key="2">
    <source>
        <dbReference type="SAM" id="Phobius"/>
    </source>
</evidence>
<dbReference type="Proteomes" id="UP000789390">
    <property type="component" value="Unassembled WGS sequence"/>
</dbReference>
<keyword evidence="2" id="KW-0472">Membrane</keyword>
<name>A0A8J2RF59_9CRUS</name>
<evidence type="ECO:0000256" key="1">
    <source>
        <dbReference type="SAM" id="MobiDB-lite"/>
    </source>
</evidence>
<dbReference type="EMBL" id="CAKKLH010000046">
    <property type="protein sequence ID" value="CAH0100920.1"/>
    <property type="molecule type" value="Genomic_DNA"/>
</dbReference>
<evidence type="ECO:0000313" key="4">
    <source>
        <dbReference type="Proteomes" id="UP000789390"/>
    </source>
</evidence>
<evidence type="ECO:0000313" key="3">
    <source>
        <dbReference type="EMBL" id="CAH0100920.1"/>
    </source>
</evidence>
<protein>
    <submittedName>
        <fullName evidence="3">Uncharacterized protein</fullName>
    </submittedName>
</protein>
<dbReference type="AlphaFoldDB" id="A0A8J2RF59"/>
<keyword evidence="2" id="KW-0812">Transmembrane</keyword>
<proteinExistence type="predicted"/>
<feature type="transmembrane region" description="Helical" evidence="2">
    <location>
        <begin position="18"/>
        <end position="35"/>
    </location>
</feature>
<comment type="caution">
    <text evidence="3">The sequence shown here is derived from an EMBL/GenBank/DDBJ whole genome shotgun (WGS) entry which is preliminary data.</text>
</comment>
<feature type="region of interest" description="Disordered" evidence="1">
    <location>
        <begin position="85"/>
        <end position="122"/>
    </location>
</feature>
<sequence length="122" mass="14079">MQLCDHLTRRSFDRPGKFLVAITLICSLTVFVNTLRNRYAESSRQERYRTYLHEMDALHPRMDHVEEHLYRDLDEMGKLHSLMGAKDPHSQITSASEDNTAVDMQDMAKAADSTVDRQHSDG</sequence>
<keyword evidence="2" id="KW-1133">Transmembrane helix</keyword>
<organism evidence="3 4">
    <name type="scientific">Daphnia galeata</name>
    <dbReference type="NCBI Taxonomy" id="27404"/>
    <lineage>
        <taxon>Eukaryota</taxon>
        <taxon>Metazoa</taxon>
        <taxon>Ecdysozoa</taxon>
        <taxon>Arthropoda</taxon>
        <taxon>Crustacea</taxon>
        <taxon>Branchiopoda</taxon>
        <taxon>Diplostraca</taxon>
        <taxon>Cladocera</taxon>
        <taxon>Anomopoda</taxon>
        <taxon>Daphniidae</taxon>
        <taxon>Daphnia</taxon>
    </lineage>
</organism>
<reference evidence="3" key="1">
    <citation type="submission" date="2021-11" db="EMBL/GenBank/DDBJ databases">
        <authorList>
            <person name="Schell T."/>
        </authorList>
    </citation>
    <scope>NUCLEOTIDE SEQUENCE</scope>
    <source>
        <strain evidence="3">M5</strain>
    </source>
</reference>
<feature type="compositionally biased region" description="Polar residues" evidence="1">
    <location>
        <begin position="90"/>
        <end position="99"/>
    </location>
</feature>